<dbReference type="AlphaFoldDB" id="A0A449IKB3"/>
<dbReference type="PANTHER" id="PTHR42711:SF5">
    <property type="entry name" value="ABC TRANSPORTER ATP-BINDING PROTEIN NATA"/>
    <property type="match status" value="1"/>
</dbReference>
<evidence type="ECO:0000256" key="4">
    <source>
        <dbReference type="ARBA" id="ARBA00022741"/>
    </source>
</evidence>
<dbReference type="SUPFAM" id="SSF52540">
    <property type="entry name" value="P-loop containing nucleoside triphosphate hydrolases"/>
    <property type="match status" value="1"/>
</dbReference>
<dbReference type="InterPro" id="IPR003439">
    <property type="entry name" value="ABC_transporter-like_ATP-bd"/>
</dbReference>
<evidence type="ECO:0000256" key="2">
    <source>
        <dbReference type="ARBA" id="ARBA00022448"/>
    </source>
</evidence>
<dbReference type="Pfam" id="PF00005">
    <property type="entry name" value="ABC_tran"/>
    <property type="match status" value="1"/>
</dbReference>
<protein>
    <submittedName>
        <fullName evidence="7">Microcin B17-like ABC transporter, ATP-binding protein, McbF family</fullName>
        <ecNumber evidence="7">3.6.3.-</ecNumber>
    </submittedName>
</protein>
<dbReference type="GO" id="GO:0005524">
    <property type="term" value="F:ATP binding"/>
    <property type="evidence" value="ECO:0007669"/>
    <property type="project" value="UniProtKB-KW"/>
</dbReference>
<dbReference type="GO" id="GO:0016887">
    <property type="term" value="F:ATP hydrolysis activity"/>
    <property type="evidence" value="ECO:0007669"/>
    <property type="project" value="InterPro"/>
</dbReference>
<keyword evidence="3" id="KW-0536">Nodulation</keyword>
<evidence type="ECO:0000259" key="6">
    <source>
        <dbReference type="PROSITE" id="PS50893"/>
    </source>
</evidence>
<keyword evidence="4" id="KW-0547">Nucleotide-binding</keyword>
<dbReference type="PANTHER" id="PTHR42711">
    <property type="entry name" value="ABC TRANSPORTER ATP-BINDING PROTEIN"/>
    <property type="match status" value="1"/>
</dbReference>
<keyword evidence="2" id="KW-0813">Transport</keyword>
<name>A0A449IKB3_PSEFR</name>
<dbReference type="EMBL" id="CAACYJ010000035">
    <property type="protein sequence ID" value="VFB19874.1"/>
    <property type="molecule type" value="Genomic_DNA"/>
</dbReference>
<keyword evidence="5 7" id="KW-0067">ATP-binding</keyword>
<evidence type="ECO:0000256" key="3">
    <source>
        <dbReference type="ARBA" id="ARBA00022458"/>
    </source>
</evidence>
<dbReference type="Gene3D" id="3.40.50.300">
    <property type="entry name" value="P-loop containing nucleotide triphosphate hydrolases"/>
    <property type="match status" value="1"/>
</dbReference>
<dbReference type="RefSeq" id="WP_133144385.1">
    <property type="nucleotide sequence ID" value="NZ_CAACYJ010000035.1"/>
</dbReference>
<feature type="domain" description="ABC transporter" evidence="6">
    <location>
        <begin position="4"/>
        <end position="228"/>
    </location>
</feature>
<sequence>MSILQADCIDFRYPEKPLFSQASLQVCSGSMTGLLGPNGAGKTTFFDILCGLKKPDNGQITNPFTQQLYLSQTLMTPPALRMYDIFKMTALLCSPAPINKCHIQEKLARWSPRILDRYNEIWSKKSSLCSYGEKRWFFTVSLLSVAADFYILDEPTAGVDPEFRFHIWQCLRGAAQDGAAILVSSHNVDEISENCQGFYMISQQKFLHFEDGEAFKYHYQASTLDQAFIKAACGADMHKSSQPIRP</sequence>
<accession>A0A449IKB3</accession>
<dbReference type="InterPro" id="IPR027417">
    <property type="entry name" value="P-loop_NTPase"/>
</dbReference>
<dbReference type="Proteomes" id="UP000330809">
    <property type="component" value="Unassembled WGS sequence"/>
</dbReference>
<gene>
    <name evidence="7" type="primary">lptB_2</name>
    <name evidence="7" type="ORF">NCTC10754_02482</name>
</gene>
<evidence type="ECO:0000256" key="5">
    <source>
        <dbReference type="ARBA" id="ARBA00022840"/>
    </source>
</evidence>
<comment type="similarity">
    <text evidence="1">Belongs to the ABC transporter superfamily.</text>
</comment>
<dbReference type="PROSITE" id="PS50893">
    <property type="entry name" value="ABC_TRANSPORTER_2"/>
    <property type="match status" value="1"/>
</dbReference>
<organism evidence="7 8">
    <name type="scientific">Pseudomonas fragi</name>
    <dbReference type="NCBI Taxonomy" id="296"/>
    <lineage>
        <taxon>Bacteria</taxon>
        <taxon>Pseudomonadati</taxon>
        <taxon>Pseudomonadota</taxon>
        <taxon>Gammaproteobacteria</taxon>
        <taxon>Pseudomonadales</taxon>
        <taxon>Pseudomonadaceae</taxon>
        <taxon>Pseudomonas</taxon>
    </lineage>
</organism>
<evidence type="ECO:0000256" key="1">
    <source>
        <dbReference type="ARBA" id="ARBA00005417"/>
    </source>
</evidence>
<dbReference type="EC" id="3.6.3.-" evidence="7"/>
<reference evidence="7 8" key="1">
    <citation type="submission" date="2019-02" db="EMBL/GenBank/DDBJ databases">
        <authorList>
            <consortium name="Pathogen Informatics"/>
        </authorList>
    </citation>
    <scope>NUCLEOTIDE SEQUENCE [LARGE SCALE GENOMIC DNA]</scope>
    <source>
        <strain evidence="7 8">3012STDY7103891</strain>
    </source>
</reference>
<dbReference type="InterPro" id="IPR050763">
    <property type="entry name" value="ABC_transporter_ATP-binding"/>
</dbReference>
<keyword evidence="7" id="KW-0378">Hydrolase</keyword>
<proteinExistence type="inferred from homology"/>
<evidence type="ECO:0000313" key="8">
    <source>
        <dbReference type="Proteomes" id="UP000330809"/>
    </source>
</evidence>
<evidence type="ECO:0000313" key="7">
    <source>
        <dbReference type="EMBL" id="VFB19874.1"/>
    </source>
</evidence>